<dbReference type="SUPFAM" id="SSF48452">
    <property type="entry name" value="TPR-like"/>
    <property type="match status" value="1"/>
</dbReference>
<dbReference type="PANTHER" id="PTHR47926:SF387">
    <property type="entry name" value="PENTATRICOPEPTIDE REPEAT-CONTAINING PROTEIN"/>
    <property type="match status" value="1"/>
</dbReference>
<proteinExistence type="predicted"/>
<accession>A0A7N0T1Z1</accession>
<dbReference type="InterPro" id="IPR046848">
    <property type="entry name" value="E_motif"/>
</dbReference>
<evidence type="ECO:0000256" key="2">
    <source>
        <dbReference type="PROSITE-ProRule" id="PRU00708"/>
    </source>
</evidence>
<feature type="repeat" description="PPR" evidence="2">
    <location>
        <begin position="221"/>
        <end position="255"/>
    </location>
</feature>
<dbReference type="Proteomes" id="UP000594263">
    <property type="component" value="Unplaced"/>
</dbReference>
<dbReference type="GO" id="GO:0009451">
    <property type="term" value="P:RNA modification"/>
    <property type="evidence" value="ECO:0007669"/>
    <property type="project" value="InterPro"/>
</dbReference>
<dbReference type="AlphaFoldDB" id="A0A7N0T1Z1"/>
<dbReference type="PANTHER" id="PTHR47926">
    <property type="entry name" value="PENTATRICOPEPTIDE REPEAT-CONTAINING PROTEIN"/>
    <property type="match status" value="1"/>
</dbReference>
<evidence type="ECO:0008006" key="5">
    <source>
        <dbReference type="Google" id="ProtNLM"/>
    </source>
</evidence>
<dbReference type="GO" id="GO:0003723">
    <property type="term" value="F:RNA binding"/>
    <property type="evidence" value="ECO:0007669"/>
    <property type="project" value="InterPro"/>
</dbReference>
<dbReference type="NCBIfam" id="TIGR00756">
    <property type="entry name" value="PPR"/>
    <property type="match status" value="3"/>
</dbReference>
<dbReference type="Gramene" id="Kaladp0018s0163.1.v1.1">
    <property type="protein sequence ID" value="Kaladp0018s0163.1.v1.1.CDS.1"/>
    <property type="gene ID" value="Kaladp0018s0163.v1.1"/>
</dbReference>
<feature type="repeat" description="PPR" evidence="2">
    <location>
        <begin position="457"/>
        <end position="491"/>
    </location>
</feature>
<dbReference type="OMA" id="FWRNPEL"/>
<keyword evidence="1" id="KW-0677">Repeat</keyword>
<feature type="repeat" description="PPR" evidence="2">
    <location>
        <begin position="53"/>
        <end position="83"/>
    </location>
</feature>
<evidence type="ECO:0000313" key="4">
    <source>
        <dbReference type="Proteomes" id="UP000594263"/>
    </source>
</evidence>
<dbReference type="PROSITE" id="PS51375">
    <property type="entry name" value="PPR"/>
    <property type="match status" value="4"/>
</dbReference>
<protein>
    <recommendedName>
        <fullName evidence="5">Pentatricopeptide repeat-containing protein</fullName>
    </recommendedName>
</protein>
<organism evidence="3 4">
    <name type="scientific">Kalanchoe fedtschenkoi</name>
    <name type="common">Lavender scallops</name>
    <name type="synonym">South American air plant</name>
    <dbReference type="NCBI Taxonomy" id="63787"/>
    <lineage>
        <taxon>Eukaryota</taxon>
        <taxon>Viridiplantae</taxon>
        <taxon>Streptophyta</taxon>
        <taxon>Embryophyta</taxon>
        <taxon>Tracheophyta</taxon>
        <taxon>Spermatophyta</taxon>
        <taxon>Magnoliopsida</taxon>
        <taxon>eudicotyledons</taxon>
        <taxon>Gunneridae</taxon>
        <taxon>Pentapetalae</taxon>
        <taxon>Saxifragales</taxon>
        <taxon>Crassulaceae</taxon>
        <taxon>Kalanchoe</taxon>
    </lineage>
</organism>
<dbReference type="InterPro" id="IPR046960">
    <property type="entry name" value="PPR_At4g14850-like_plant"/>
</dbReference>
<dbReference type="InterPro" id="IPR002885">
    <property type="entry name" value="PPR_rpt"/>
</dbReference>
<dbReference type="Pfam" id="PF01535">
    <property type="entry name" value="PPR"/>
    <property type="match status" value="9"/>
</dbReference>
<dbReference type="InterPro" id="IPR011990">
    <property type="entry name" value="TPR-like_helical_dom_sf"/>
</dbReference>
<dbReference type="Pfam" id="PF13041">
    <property type="entry name" value="PPR_2"/>
    <property type="match status" value="1"/>
</dbReference>
<sequence>MKTVGESLRHHLHALKSGIPRSTFESNQLIIQSSKHGLLRQARHLFDQMPERNVFSWNAIISAYVKARNLEEAETLFSNSEWKDTVTYNSMLSGYVSADGYERKAMDLFIHMRSEDGVVRADEFTLTTMLNLSAKLSQASYGKQLHSLMAKSGNDVSGFAVSSLIDMYSKCRCFSDARTVFDGCGSEIDLVAVNAMVAACCRVGEMDLALGLLWRETELNDAVTWNTVISGFVQTGCETDALKLSVRMMECGFRWNEHTFASVLSACSGLKCLKLGKAVHARVLIENVSSNPYVTSGIVDVYCKCGHMKNAELAYAHVAKGMGNVFAITSMIVGYSTQGSMAEARRLFDSLVDKSSVAWTALFSGYLKSEQYEGLFELVREFIATEASACDALMLINFLRACAIQATIDPGKQIHAYTLRFSMKAGKKLISAMVDMYSKCGNITYAENLFREASNEDTVLYNIMIAGYAHHGHEGEAFRLFEQMLERGMRPDPATFVAVLSACRHAGLVETGERYFASMTKDYSVEPEIDHYVCMTDLYGRANQLDKAVTFLKNVPVELDAAIWGVFMHACKLNRNVELALRAEQKLLEIDPGNGARYVQLANVYASEGRWSEMGRVRKNMRVKEAKKHAGCSWVHLENNVHVFTSGDTSHLRSEDISAILACLTKEVHYRRHIIKTA</sequence>
<dbReference type="FunFam" id="1.25.40.10:FF:000090">
    <property type="entry name" value="Pentatricopeptide repeat-containing protein, chloroplastic"/>
    <property type="match status" value="1"/>
</dbReference>
<evidence type="ECO:0000313" key="3">
    <source>
        <dbReference type="EnsemblPlants" id="Kaladp0018s0163.1.v1.1.CDS.1"/>
    </source>
</evidence>
<feature type="repeat" description="PPR" evidence="2">
    <location>
        <begin position="84"/>
        <end position="119"/>
    </location>
</feature>
<dbReference type="Gene3D" id="1.25.40.10">
    <property type="entry name" value="Tetratricopeptide repeat domain"/>
    <property type="match status" value="4"/>
</dbReference>
<dbReference type="Pfam" id="PF20431">
    <property type="entry name" value="E_motif"/>
    <property type="match status" value="1"/>
</dbReference>
<keyword evidence="4" id="KW-1185">Reference proteome</keyword>
<evidence type="ECO:0000256" key="1">
    <source>
        <dbReference type="ARBA" id="ARBA00022737"/>
    </source>
</evidence>
<reference evidence="3" key="1">
    <citation type="submission" date="2021-01" db="UniProtKB">
        <authorList>
            <consortium name="EnsemblPlants"/>
        </authorList>
    </citation>
    <scope>IDENTIFICATION</scope>
</reference>
<name>A0A7N0T1Z1_KALFE</name>
<dbReference type="EnsemblPlants" id="Kaladp0018s0163.1.v1.1">
    <property type="protein sequence ID" value="Kaladp0018s0163.1.v1.1.CDS.1"/>
    <property type="gene ID" value="Kaladp0018s0163.v1.1"/>
</dbReference>